<evidence type="ECO:0000256" key="1">
    <source>
        <dbReference type="SAM" id="MobiDB-lite"/>
    </source>
</evidence>
<evidence type="ECO:0000313" key="3">
    <source>
        <dbReference type="EMBL" id="CAL1395383.1"/>
    </source>
</evidence>
<proteinExistence type="predicted"/>
<dbReference type="Pfam" id="PF13456">
    <property type="entry name" value="RVT_3"/>
    <property type="match status" value="1"/>
</dbReference>
<evidence type="ECO:0000259" key="2">
    <source>
        <dbReference type="Pfam" id="PF13456"/>
    </source>
</evidence>
<protein>
    <recommendedName>
        <fullName evidence="2">RNase H type-1 domain-containing protein</fullName>
    </recommendedName>
</protein>
<sequence>MSRRAGQRIARGVWDLAGLDAIRVAVCQLSLDAAWHHIFFNSQLSKVQVGEVVFLVWRIWKGRCWSVHDHVQYLPPALHRQFRVQVEEWQDASSSQPREQTARRLPSVSHPSVSNPPGGLLLRFDGAFNRATGGSVGFVGYAEGSSLVCAYGKFYPGLNDPFLAELLALRDAMLWCVNHGYYNVCFCGDSQLVTRRATENEVHHESGGAILEEIRLLKSSFFFIKFVFAPRRTNRAAHLVAKTALASAARHSVDCRYLLFNPL</sequence>
<dbReference type="PANTHER" id="PTHR47074:SF75">
    <property type="entry name" value="RNASE H TYPE-1 DOMAIN-CONTAINING PROTEIN"/>
    <property type="match status" value="1"/>
</dbReference>
<evidence type="ECO:0000313" key="4">
    <source>
        <dbReference type="Proteomes" id="UP001497516"/>
    </source>
</evidence>
<dbReference type="Gene3D" id="3.30.420.10">
    <property type="entry name" value="Ribonuclease H-like superfamily/Ribonuclease H"/>
    <property type="match status" value="1"/>
</dbReference>
<keyword evidence="4" id="KW-1185">Reference proteome</keyword>
<dbReference type="PANTHER" id="PTHR47074">
    <property type="entry name" value="BNAC02G40300D PROTEIN"/>
    <property type="match status" value="1"/>
</dbReference>
<name>A0AAV2FC57_9ROSI</name>
<dbReference type="CDD" id="cd06222">
    <property type="entry name" value="RNase_H_like"/>
    <property type="match status" value="1"/>
</dbReference>
<organism evidence="3 4">
    <name type="scientific">Linum trigynum</name>
    <dbReference type="NCBI Taxonomy" id="586398"/>
    <lineage>
        <taxon>Eukaryota</taxon>
        <taxon>Viridiplantae</taxon>
        <taxon>Streptophyta</taxon>
        <taxon>Embryophyta</taxon>
        <taxon>Tracheophyta</taxon>
        <taxon>Spermatophyta</taxon>
        <taxon>Magnoliopsida</taxon>
        <taxon>eudicotyledons</taxon>
        <taxon>Gunneridae</taxon>
        <taxon>Pentapetalae</taxon>
        <taxon>rosids</taxon>
        <taxon>fabids</taxon>
        <taxon>Malpighiales</taxon>
        <taxon>Linaceae</taxon>
        <taxon>Linum</taxon>
    </lineage>
</organism>
<dbReference type="InterPro" id="IPR012337">
    <property type="entry name" value="RNaseH-like_sf"/>
</dbReference>
<dbReference type="Proteomes" id="UP001497516">
    <property type="component" value="Chromosome 6"/>
</dbReference>
<feature type="domain" description="RNase H type-1" evidence="2">
    <location>
        <begin position="124"/>
        <end position="244"/>
    </location>
</feature>
<accession>A0AAV2FC57</accession>
<dbReference type="AlphaFoldDB" id="A0AAV2FC57"/>
<dbReference type="InterPro" id="IPR036397">
    <property type="entry name" value="RNaseH_sf"/>
</dbReference>
<dbReference type="GO" id="GO:0003676">
    <property type="term" value="F:nucleic acid binding"/>
    <property type="evidence" value="ECO:0007669"/>
    <property type="project" value="InterPro"/>
</dbReference>
<feature type="region of interest" description="Disordered" evidence="1">
    <location>
        <begin position="91"/>
        <end position="114"/>
    </location>
</feature>
<reference evidence="3 4" key="1">
    <citation type="submission" date="2024-04" db="EMBL/GenBank/DDBJ databases">
        <authorList>
            <person name="Fracassetti M."/>
        </authorList>
    </citation>
    <scope>NUCLEOTIDE SEQUENCE [LARGE SCALE GENOMIC DNA]</scope>
</reference>
<dbReference type="InterPro" id="IPR044730">
    <property type="entry name" value="RNase_H-like_dom_plant"/>
</dbReference>
<dbReference type="GO" id="GO:0004523">
    <property type="term" value="F:RNA-DNA hybrid ribonuclease activity"/>
    <property type="evidence" value="ECO:0007669"/>
    <property type="project" value="InterPro"/>
</dbReference>
<dbReference type="SUPFAM" id="SSF53098">
    <property type="entry name" value="Ribonuclease H-like"/>
    <property type="match status" value="1"/>
</dbReference>
<dbReference type="InterPro" id="IPR002156">
    <property type="entry name" value="RNaseH_domain"/>
</dbReference>
<dbReference type="InterPro" id="IPR052929">
    <property type="entry name" value="RNase_H-like_EbsB-rel"/>
</dbReference>
<dbReference type="EMBL" id="OZ034819">
    <property type="protein sequence ID" value="CAL1395383.1"/>
    <property type="molecule type" value="Genomic_DNA"/>
</dbReference>
<gene>
    <name evidence="3" type="ORF">LTRI10_LOCUS35819</name>
</gene>